<dbReference type="AlphaFoldDB" id="A0A7K0CAQ6"/>
<dbReference type="InterPro" id="IPR029068">
    <property type="entry name" value="Glyas_Bleomycin-R_OHBP_Dase"/>
</dbReference>
<organism evidence="2 3">
    <name type="scientific">Streptomyces smaragdinus</name>
    <dbReference type="NCBI Taxonomy" id="2585196"/>
    <lineage>
        <taxon>Bacteria</taxon>
        <taxon>Bacillati</taxon>
        <taxon>Actinomycetota</taxon>
        <taxon>Actinomycetes</taxon>
        <taxon>Kitasatosporales</taxon>
        <taxon>Streptomycetaceae</taxon>
        <taxon>Streptomyces</taxon>
    </lineage>
</organism>
<dbReference type="CDD" id="cd07247">
    <property type="entry name" value="SgaA_N_like"/>
    <property type="match status" value="2"/>
</dbReference>
<evidence type="ECO:0000313" key="3">
    <source>
        <dbReference type="Proteomes" id="UP000466345"/>
    </source>
</evidence>
<gene>
    <name evidence="2" type="ORF">SRB5_06060</name>
</gene>
<dbReference type="PANTHER" id="PTHR33993">
    <property type="entry name" value="GLYOXALASE-RELATED"/>
    <property type="match status" value="1"/>
</dbReference>
<dbReference type="InterPro" id="IPR041581">
    <property type="entry name" value="Glyoxalase_6"/>
</dbReference>
<keyword evidence="3" id="KW-1185">Reference proteome</keyword>
<evidence type="ECO:0000313" key="2">
    <source>
        <dbReference type="EMBL" id="MQY10498.1"/>
    </source>
</evidence>
<accession>A0A7K0CAQ6</accession>
<dbReference type="Proteomes" id="UP000466345">
    <property type="component" value="Unassembled WGS sequence"/>
</dbReference>
<dbReference type="Pfam" id="PF18029">
    <property type="entry name" value="Glyoxalase_6"/>
    <property type="match status" value="2"/>
</dbReference>
<dbReference type="InterPro" id="IPR052164">
    <property type="entry name" value="Anthracycline_SecMetBiosynth"/>
</dbReference>
<feature type="domain" description="VOC" evidence="1">
    <location>
        <begin position="10"/>
        <end position="123"/>
    </location>
</feature>
<reference evidence="2 3" key="1">
    <citation type="submission" date="2019-10" db="EMBL/GenBank/DDBJ databases">
        <title>Streptomyces smaragdinus sp. nov. and Streptomyces fabii sp. nov., isolated from the gut of fungus growing-termite Macrotermes natalensis.</title>
        <authorList>
            <person name="Schwitalla J."/>
            <person name="Benndorf R."/>
            <person name="Martin K."/>
            <person name="De Beer W."/>
            <person name="Kaster A.-K."/>
            <person name="Vollmers J."/>
            <person name="Poulsen M."/>
            <person name="Beemelmanns C."/>
        </authorList>
    </citation>
    <scope>NUCLEOTIDE SEQUENCE [LARGE SCALE GENOMIC DNA]</scope>
    <source>
        <strain evidence="2 3">RB5</strain>
    </source>
</reference>
<evidence type="ECO:0000259" key="1">
    <source>
        <dbReference type="PROSITE" id="PS51819"/>
    </source>
</evidence>
<protein>
    <submittedName>
        <fullName evidence="2">Putative glyoxylase CFP32</fullName>
    </submittedName>
</protein>
<dbReference type="InterPro" id="IPR037523">
    <property type="entry name" value="VOC_core"/>
</dbReference>
<dbReference type="SUPFAM" id="SSF54593">
    <property type="entry name" value="Glyoxalase/Bleomycin resistance protein/Dihydroxybiphenyl dioxygenase"/>
    <property type="match status" value="2"/>
</dbReference>
<proteinExistence type="predicted"/>
<sequence>MLTTDPPEGAPTWVDLASADVEGSTGFYRELFGWEFQPAGSGAGGYGFLTLDGKMIGGVGPLMSPEQRTGWSVYFRSADVDATVKAAEQAGGTVVQPPADVMSVGRSAMLRDPAGAEFALWQVFDPGMAGMQVVDEPGALCWIESHTTDPGAAVAFYRKVFGWETDEMPTPAGPYTVVRPAGGNESSGFGGLHGLAEENRVAGATSEWHPYFEVTDPDAIAGKAAGKGATTLMPPTDLPDVGRIAMFTDPYGGMFAVIRSATPAGG</sequence>
<name>A0A7K0CAQ6_9ACTN</name>
<dbReference type="EMBL" id="WEGJ01000001">
    <property type="protein sequence ID" value="MQY10498.1"/>
    <property type="molecule type" value="Genomic_DNA"/>
</dbReference>
<dbReference type="PROSITE" id="PS51819">
    <property type="entry name" value="VOC"/>
    <property type="match status" value="2"/>
</dbReference>
<dbReference type="RefSeq" id="WP_153449765.1">
    <property type="nucleotide sequence ID" value="NZ_WEGJ01000001.1"/>
</dbReference>
<feature type="domain" description="VOC" evidence="1">
    <location>
        <begin position="139"/>
        <end position="260"/>
    </location>
</feature>
<dbReference type="PANTHER" id="PTHR33993:SF10">
    <property type="entry name" value="CONSERVED PROTEIN"/>
    <property type="match status" value="1"/>
</dbReference>
<dbReference type="Gene3D" id="3.10.180.10">
    <property type="entry name" value="2,3-Dihydroxybiphenyl 1,2-Dioxygenase, domain 1"/>
    <property type="match status" value="2"/>
</dbReference>
<dbReference type="OrthoDB" id="9793039at2"/>
<comment type="caution">
    <text evidence="2">The sequence shown here is derived from an EMBL/GenBank/DDBJ whole genome shotgun (WGS) entry which is preliminary data.</text>
</comment>